<dbReference type="FunFam" id="3.40.50.1100:FF:000001">
    <property type="entry name" value="Tryptophan synthase beta chain"/>
    <property type="match status" value="1"/>
</dbReference>
<dbReference type="EC" id="4.2.1.20" evidence="11"/>
<evidence type="ECO:0000256" key="9">
    <source>
        <dbReference type="ARBA" id="ARBA00023239"/>
    </source>
</evidence>
<comment type="similarity">
    <text evidence="3 11">Belongs to the TrpB family.</text>
</comment>
<dbReference type="GO" id="GO:0004834">
    <property type="term" value="F:tryptophan synthase activity"/>
    <property type="evidence" value="ECO:0007669"/>
    <property type="project" value="UniProtKB-UniRule"/>
</dbReference>
<dbReference type="Proteomes" id="UP000653156">
    <property type="component" value="Chromosome"/>
</dbReference>
<dbReference type="CDD" id="cd06446">
    <property type="entry name" value="Trp-synth_B"/>
    <property type="match status" value="1"/>
</dbReference>
<dbReference type="InterPro" id="IPR023026">
    <property type="entry name" value="Trp_synth_beta/beta-like"/>
</dbReference>
<dbReference type="InterPro" id="IPR001926">
    <property type="entry name" value="TrpB-like_PALP"/>
</dbReference>
<evidence type="ECO:0000256" key="1">
    <source>
        <dbReference type="ARBA" id="ARBA00001933"/>
    </source>
</evidence>
<dbReference type="FunFam" id="3.40.50.1100:FF:000004">
    <property type="entry name" value="Tryptophan synthase beta chain"/>
    <property type="match status" value="1"/>
</dbReference>
<evidence type="ECO:0000256" key="6">
    <source>
        <dbReference type="ARBA" id="ARBA00022822"/>
    </source>
</evidence>
<evidence type="ECO:0000313" key="13">
    <source>
        <dbReference type="EMBL" id="QRQ80749.1"/>
    </source>
</evidence>
<feature type="domain" description="Tryptophan synthase beta chain-like PALP" evidence="12">
    <location>
        <begin position="58"/>
        <end position="383"/>
    </location>
</feature>
<dbReference type="GO" id="GO:0005737">
    <property type="term" value="C:cytoplasm"/>
    <property type="evidence" value="ECO:0007669"/>
    <property type="project" value="TreeGrafter"/>
</dbReference>
<keyword evidence="5 11" id="KW-0028">Amino-acid biosynthesis</keyword>
<dbReference type="PANTHER" id="PTHR48077">
    <property type="entry name" value="TRYPTOPHAN SYNTHASE-RELATED"/>
    <property type="match status" value="1"/>
</dbReference>
<dbReference type="InterPro" id="IPR006654">
    <property type="entry name" value="Trp_synth_beta"/>
</dbReference>
<comment type="cofactor">
    <cofactor evidence="1 11">
        <name>pyridoxal 5'-phosphate</name>
        <dbReference type="ChEBI" id="CHEBI:597326"/>
    </cofactor>
</comment>
<dbReference type="AlphaFoldDB" id="A0A892ZIJ4"/>
<evidence type="ECO:0000256" key="7">
    <source>
        <dbReference type="ARBA" id="ARBA00022898"/>
    </source>
</evidence>
<gene>
    <name evidence="11 13" type="primary">trpB</name>
    <name evidence="13" type="ORF">JQU52_08235</name>
</gene>
<evidence type="ECO:0000256" key="5">
    <source>
        <dbReference type="ARBA" id="ARBA00022605"/>
    </source>
</evidence>
<comment type="function">
    <text evidence="11">The beta subunit is responsible for the synthesis of L-tryptophan from indole and L-serine.</text>
</comment>
<reference evidence="13" key="1">
    <citation type="submission" date="2021-02" db="EMBL/GenBank/DDBJ databases">
        <title>Neisseriaceae sp. 26B isolated from the cloaca of a Common Toad-headed Turtle (Mesoclemmys nasuta).</title>
        <authorList>
            <person name="Spergser J."/>
            <person name="Busse H.-J."/>
        </authorList>
    </citation>
    <scope>NUCLEOTIDE SEQUENCE</scope>
    <source>
        <strain evidence="13">26B</strain>
    </source>
</reference>
<dbReference type="PIRSF" id="PIRSF001413">
    <property type="entry name" value="Trp_syn_beta"/>
    <property type="match status" value="1"/>
</dbReference>
<evidence type="ECO:0000256" key="8">
    <source>
        <dbReference type="ARBA" id="ARBA00023141"/>
    </source>
</evidence>
<dbReference type="Pfam" id="PF00291">
    <property type="entry name" value="PALP"/>
    <property type="match status" value="1"/>
</dbReference>
<comment type="pathway">
    <text evidence="2 11">Amino-acid biosynthesis; L-tryptophan biosynthesis; L-tryptophan from chorismate: step 5/5.</text>
</comment>
<feature type="modified residue" description="N6-(pyridoxal phosphate)lysine" evidence="11">
    <location>
        <position position="92"/>
    </location>
</feature>
<protein>
    <recommendedName>
        <fullName evidence="11">Tryptophan synthase beta chain</fullName>
        <ecNumber evidence="11">4.2.1.20</ecNumber>
    </recommendedName>
</protein>
<dbReference type="InterPro" id="IPR006653">
    <property type="entry name" value="Trp_synth_b_CS"/>
</dbReference>
<keyword evidence="8 11" id="KW-0057">Aromatic amino acid biosynthesis</keyword>
<keyword evidence="7 11" id="KW-0663">Pyridoxal phosphate</keyword>
<evidence type="ECO:0000256" key="11">
    <source>
        <dbReference type="HAMAP-Rule" id="MF_00133"/>
    </source>
</evidence>
<keyword evidence="9 11" id="KW-0456">Lyase</keyword>
<evidence type="ECO:0000259" key="12">
    <source>
        <dbReference type="Pfam" id="PF00291"/>
    </source>
</evidence>
<evidence type="ECO:0000256" key="3">
    <source>
        <dbReference type="ARBA" id="ARBA00009982"/>
    </source>
</evidence>
<sequence>MQDYHSPDENGFFGVHGGQYVSETLIAALAELKQAYAQAKQDPAFWAAFERDLKYYVGRPSPVYHAERLSRHLGGAQIYLKREDLNHSGAHKINNTIGQALLAQRMGKMRVIAETGAGQHGVASATVAARFGMDCTVYMGAEDIQRQAPNVFRMKLLGAKVVAVESGSKTLKDAMNEAMREWVARVDDTFYIIGTAAGPMPYPEMVRDFQCVIGNEAKQQMQALIGRQPDVAVACVGGGSNAIGLFHPYIGEANVRLVGVEAGGTALSGSQHAAPITSGSPIGVLHGFRSYLMQDEHGQVAGTHSVSAGLDYPGIGPEHSHLHDIGRVDYVAASDDAALAAFDALCRFEGIIPALESSHALAWAIENAPAMRPDEVILVNLSGRGDKDINTVAKLKGIAL</sequence>
<dbReference type="UniPathway" id="UPA00035">
    <property type="reaction ID" value="UER00044"/>
</dbReference>
<comment type="catalytic activity">
    <reaction evidence="10 11">
        <text>(1S,2R)-1-C-(indol-3-yl)glycerol 3-phosphate + L-serine = D-glyceraldehyde 3-phosphate + L-tryptophan + H2O</text>
        <dbReference type="Rhea" id="RHEA:10532"/>
        <dbReference type="ChEBI" id="CHEBI:15377"/>
        <dbReference type="ChEBI" id="CHEBI:33384"/>
        <dbReference type="ChEBI" id="CHEBI:57912"/>
        <dbReference type="ChEBI" id="CHEBI:58866"/>
        <dbReference type="ChEBI" id="CHEBI:59776"/>
        <dbReference type="EC" id="4.2.1.20"/>
    </reaction>
</comment>
<name>A0A892ZIJ4_9NEIS</name>
<keyword evidence="6 11" id="KW-0822">Tryptophan biosynthesis</keyword>
<dbReference type="InterPro" id="IPR036052">
    <property type="entry name" value="TrpB-like_PALP_sf"/>
</dbReference>
<organism evidence="13 14">
    <name type="scientific">Paralysiella testudinis</name>
    <dbReference type="NCBI Taxonomy" id="2809020"/>
    <lineage>
        <taxon>Bacteria</taxon>
        <taxon>Pseudomonadati</taxon>
        <taxon>Pseudomonadota</taxon>
        <taxon>Betaproteobacteria</taxon>
        <taxon>Neisseriales</taxon>
        <taxon>Neisseriaceae</taxon>
        <taxon>Paralysiella</taxon>
    </lineage>
</organism>
<dbReference type="EMBL" id="CP069798">
    <property type="protein sequence ID" value="QRQ80749.1"/>
    <property type="molecule type" value="Genomic_DNA"/>
</dbReference>
<comment type="subunit">
    <text evidence="4 11">Tetramer of two alpha and two beta chains.</text>
</comment>
<proteinExistence type="inferred from homology"/>
<dbReference type="PROSITE" id="PS00168">
    <property type="entry name" value="TRP_SYNTHASE_BETA"/>
    <property type="match status" value="1"/>
</dbReference>
<evidence type="ECO:0000256" key="4">
    <source>
        <dbReference type="ARBA" id="ARBA00011270"/>
    </source>
</evidence>
<dbReference type="KEGG" id="ptes:JQU52_08235"/>
<accession>A0A892ZIJ4</accession>
<evidence type="ECO:0000256" key="2">
    <source>
        <dbReference type="ARBA" id="ARBA00004733"/>
    </source>
</evidence>
<dbReference type="RefSeq" id="WP_230338035.1">
    <property type="nucleotide sequence ID" value="NZ_CP069798.1"/>
</dbReference>
<dbReference type="HAMAP" id="MF_00133">
    <property type="entry name" value="Trp_synth_beta"/>
    <property type="match status" value="1"/>
</dbReference>
<evidence type="ECO:0000313" key="14">
    <source>
        <dbReference type="Proteomes" id="UP000653156"/>
    </source>
</evidence>
<dbReference type="SUPFAM" id="SSF53686">
    <property type="entry name" value="Tryptophan synthase beta subunit-like PLP-dependent enzymes"/>
    <property type="match status" value="1"/>
</dbReference>
<dbReference type="PANTHER" id="PTHR48077:SF3">
    <property type="entry name" value="TRYPTOPHAN SYNTHASE"/>
    <property type="match status" value="1"/>
</dbReference>
<keyword evidence="14" id="KW-1185">Reference proteome</keyword>
<dbReference type="NCBIfam" id="TIGR00263">
    <property type="entry name" value="trpB"/>
    <property type="match status" value="1"/>
</dbReference>
<evidence type="ECO:0000256" key="10">
    <source>
        <dbReference type="ARBA" id="ARBA00049047"/>
    </source>
</evidence>
<dbReference type="Gene3D" id="3.40.50.1100">
    <property type="match status" value="2"/>
</dbReference>